<accession>A0A917AAU0</accession>
<reference evidence="2" key="2">
    <citation type="submission" date="2020-09" db="EMBL/GenBank/DDBJ databases">
        <authorList>
            <person name="Sun Q."/>
            <person name="Zhou Y."/>
        </authorList>
    </citation>
    <scope>NUCLEOTIDE SEQUENCE</scope>
    <source>
        <strain evidence="2">CGMCC 1.16012</strain>
    </source>
</reference>
<evidence type="ECO:0008006" key="4">
    <source>
        <dbReference type="Google" id="ProtNLM"/>
    </source>
</evidence>
<evidence type="ECO:0000313" key="2">
    <source>
        <dbReference type="EMBL" id="GGE38838.1"/>
    </source>
</evidence>
<feature type="signal peptide" evidence="1">
    <location>
        <begin position="1"/>
        <end position="17"/>
    </location>
</feature>
<keyword evidence="1" id="KW-0732">Signal</keyword>
<keyword evidence="3" id="KW-1185">Reference proteome</keyword>
<organism evidence="2 3">
    <name type="scientific">Actibacterium pelagium</name>
    <dbReference type="NCBI Taxonomy" id="2029103"/>
    <lineage>
        <taxon>Bacteria</taxon>
        <taxon>Pseudomonadati</taxon>
        <taxon>Pseudomonadota</taxon>
        <taxon>Alphaproteobacteria</taxon>
        <taxon>Rhodobacterales</taxon>
        <taxon>Roseobacteraceae</taxon>
        <taxon>Actibacterium</taxon>
    </lineage>
</organism>
<proteinExistence type="predicted"/>
<dbReference type="EMBL" id="BMKN01000001">
    <property type="protein sequence ID" value="GGE38838.1"/>
    <property type="molecule type" value="Genomic_DNA"/>
</dbReference>
<dbReference type="InterPro" id="IPR019225">
    <property type="entry name" value="DUF2155"/>
</dbReference>
<reference evidence="2" key="1">
    <citation type="journal article" date="2014" name="Int. J. Syst. Evol. Microbiol.">
        <title>Complete genome sequence of Corynebacterium casei LMG S-19264T (=DSM 44701T), isolated from a smear-ripened cheese.</title>
        <authorList>
            <consortium name="US DOE Joint Genome Institute (JGI-PGF)"/>
            <person name="Walter F."/>
            <person name="Albersmeier A."/>
            <person name="Kalinowski J."/>
            <person name="Ruckert C."/>
        </authorList>
    </citation>
    <scope>NUCLEOTIDE SEQUENCE</scope>
    <source>
        <strain evidence="2">CGMCC 1.16012</strain>
    </source>
</reference>
<feature type="chain" id="PRO_5037067164" description="DUF2155 domain-containing protein" evidence="1">
    <location>
        <begin position="18"/>
        <end position="192"/>
    </location>
</feature>
<gene>
    <name evidence="2" type="ORF">GCM10011517_03250</name>
</gene>
<dbReference type="Proteomes" id="UP000606730">
    <property type="component" value="Unassembled WGS sequence"/>
</dbReference>
<comment type="caution">
    <text evidence="2">The sequence shown here is derived from an EMBL/GenBank/DDBJ whole genome shotgun (WGS) entry which is preliminary data.</text>
</comment>
<dbReference type="RefSeq" id="WP_229666084.1">
    <property type="nucleotide sequence ID" value="NZ_BMKN01000001.1"/>
</dbReference>
<sequence length="192" mass="19667">MIRLAVLASLLATSALAQTLETVPGNASGATLESTPQGVISLQSLVDGEATIEDLTGSGASLGTVTGSGATLETVTEENGITLENAPPNAATAPGAVLRMADRVDGTLIDLTMENNSTRVAGALTIGLGECRYPIANPASDAFAYVTVAEAEDQLFSGWMIASSPALSAMDHRRYDVWVLRCINVEAAGNDG</sequence>
<evidence type="ECO:0000256" key="1">
    <source>
        <dbReference type="SAM" id="SignalP"/>
    </source>
</evidence>
<dbReference type="AlphaFoldDB" id="A0A917AAU0"/>
<dbReference type="Pfam" id="PF09923">
    <property type="entry name" value="DUF2155"/>
    <property type="match status" value="1"/>
</dbReference>
<name>A0A917AAU0_9RHOB</name>
<protein>
    <recommendedName>
        <fullName evidence="4">DUF2155 domain-containing protein</fullName>
    </recommendedName>
</protein>
<evidence type="ECO:0000313" key="3">
    <source>
        <dbReference type="Proteomes" id="UP000606730"/>
    </source>
</evidence>